<dbReference type="GO" id="GO:0004497">
    <property type="term" value="F:monooxygenase activity"/>
    <property type="evidence" value="ECO:0007669"/>
    <property type="project" value="UniProtKB-KW"/>
</dbReference>
<organism evidence="3 4">
    <name type="scientific">Corynebacterium phocae</name>
    <dbReference type="NCBI Taxonomy" id="161895"/>
    <lineage>
        <taxon>Bacteria</taxon>
        <taxon>Bacillati</taxon>
        <taxon>Actinomycetota</taxon>
        <taxon>Actinomycetes</taxon>
        <taxon>Mycobacteriales</taxon>
        <taxon>Corynebacteriaceae</taxon>
        <taxon>Corynebacterium</taxon>
    </lineage>
</organism>
<dbReference type="AlphaFoldDB" id="A0A1L7D2A9"/>
<sequence length="326" mass="35885">MTGLSLLDFCHIYPGETAADSFRRSVELAQQAEARGFQRIWYTEHHNMPHISSSAPAVLIAHVAAHTSTIRLGSGGVMLPNHVPYVIAEQFGTLAQLHPGRIDLGVGRAPGTDMNTVGRALRRDAHAADRFAHDVEQLRGFLSDSSPIPGVRAVPGAGTNVPVYILGSSMFGAGLAARLGLPFAFASHFAPTHLREAASHYRNNFEPSQQCPEPYLIAGINVLVAEDEKSAEREWDKVCFRRVKAFVGRGRDLDDGQVRAVMDTFQGRQILDMLRYNAVGEPEKVKKDLLKLIKLSQVDELMIALQSTSHQQLLSNLNRLSNIWFS</sequence>
<dbReference type="SUPFAM" id="SSF51679">
    <property type="entry name" value="Bacterial luciferase-like"/>
    <property type="match status" value="1"/>
</dbReference>
<dbReference type="GO" id="GO:0005829">
    <property type="term" value="C:cytosol"/>
    <property type="evidence" value="ECO:0007669"/>
    <property type="project" value="TreeGrafter"/>
</dbReference>
<evidence type="ECO:0000313" key="3">
    <source>
        <dbReference type="EMBL" id="APT92101.1"/>
    </source>
</evidence>
<comment type="similarity">
    <text evidence="1">To bacterial alkanal monooxygenase alpha and beta chains.</text>
</comment>
<dbReference type="InterPro" id="IPR019949">
    <property type="entry name" value="CmoO-like"/>
</dbReference>
<gene>
    <name evidence="3" type="ORF">CPHO_03435</name>
</gene>
<dbReference type="Pfam" id="PF00296">
    <property type="entry name" value="Bac_luciferase"/>
    <property type="match status" value="1"/>
</dbReference>
<keyword evidence="4" id="KW-1185">Reference proteome</keyword>
<evidence type="ECO:0000259" key="2">
    <source>
        <dbReference type="Pfam" id="PF00296"/>
    </source>
</evidence>
<evidence type="ECO:0000256" key="1">
    <source>
        <dbReference type="ARBA" id="ARBA00007789"/>
    </source>
</evidence>
<dbReference type="InterPro" id="IPR050766">
    <property type="entry name" value="Bact_Lucif_Oxidored"/>
</dbReference>
<dbReference type="NCBIfam" id="TIGR03558">
    <property type="entry name" value="oxido_grp_1"/>
    <property type="match status" value="1"/>
</dbReference>
<name>A0A1L7D2A9_9CORY</name>
<dbReference type="STRING" id="161895.CPHO_03435"/>
<dbReference type="Gene3D" id="3.20.20.30">
    <property type="entry name" value="Luciferase-like domain"/>
    <property type="match status" value="1"/>
</dbReference>
<proteinExistence type="predicted"/>
<dbReference type="InterPro" id="IPR011251">
    <property type="entry name" value="Luciferase-like_dom"/>
</dbReference>
<dbReference type="GO" id="GO:0016705">
    <property type="term" value="F:oxidoreductase activity, acting on paired donors, with incorporation or reduction of molecular oxygen"/>
    <property type="evidence" value="ECO:0007669"/>
    <property type="project" value="InterPro"/>
</dbReference>
<feature type="domain" description="Luciferase-like" evidence="2">
    <location>
        <begin position="17"/>
        <end position="290"/>
    </location>
</feature>
<dbReference type="PANTHER" id="PTHR30137">
    <property type="entry name" value="LUCIFERASE-LIKE MONOOXYGENASE"/>
    <property type="match status" value="1"/>
</dbReference>
<dbReference type="Proteomes" id="UP000185491">
    <property type="component" value="Chromosome"/>
</dbReference>
<dbReference type="EMBL" id="CP009249">
    <property type="protein sequence ID" value="APT92101.1"/>
    <property type="molecule type" value="Genomic_DNA"/>
</dbReference>
<accession>A0A1L7D2A9</accession>
<dbReference type="RefSeq" id="WP_075733238.1">
    <property type="nucleotide sequence ID" value="NZ_CP009249.1"/>
</dbReference>
<keyword evidence="3" id="KW-0503">Monooxygenase</keyword>
<dbReference type="KEGG" id="cpho:CPHO_03435"/>
<reference evidence="3 4" key="1">
    <citation type="submission" date="2014-08" db="EMBL/GenBank/DDBJ databases">
        <title>Complete genome sequence of Corynebacterium phocae M408/89/1(T)(=DSM 44612(T)), isolated from the common seal (Phoca vitulina).</title>
        <authorList>
            <person name="Ruckert C."/>
            <person name="Albersmeier A."/>
            <person name="Winkler A."/>
            <person name="Kalinowski J."/>
        </authorList>
    </citation>
    <scope>NUCLEOTIDE SEQUENCE [LARGE SCALE GENOMIC DNA]</scope>
    <source>
        <strain evidence="3 4">M408/89/1</strain>
    </source>
</reference>
<dbReference type="PANTHER" id="PTHR30137:SF6">
    <property type="entry name" value="LUCIFERASE-LIKE MONOOXYGENASE"/>
    <property type="match status" value="1"/>
</dbReference>
<keyword evidence="3" id="KW-0560">Oxidoreductase</keyword>
<evidence type="ECO:0000313" key="4">
    <source>
        <dbReference type="Proteomes" id="UP000185491"/>
    </source>
</evidence>
<dbReference type="OrthoDB" id="9780518at2"/>
<dbReference type="InterPro" id="IPR036661">
    <property type="entry name" value="Luciferase-like_sf"/>
</dbReference>
<protein>
    <submittedName>
        <fullName evidence="3">Alkane 1-monooxygenase</fullName>
    </submittedName>
</protein>